<keyword evidence="7 10" id="KW-0697">Rotamase</keyword>
<feature type="signal peptide" evidence="12">
    <location>
        <begin position="1"/>
        <end position="22"/>
    </location>
</feature>
<dbReference type="PANTHER" id="PTHR46222:SF3">
    <property type="entry name" value="PEPTIDYLPROLYL ISOMERASE"/>
    <property type="match status" value="1"/>
</dbReference>
<dbReference type="InterPro" id="IPR057020">
    <property type="entry name" value="EF-hand_FSTL1"/>
</dbReference>
<sequence length="228" mass="25111">MSLTKVATFSVGLCFLFSLVLCEEGKPAMKTVDKYTIVPPPGDCEKTAQDGNVVQIHFKGTLENGTEFFNSYDGEAVLFTLGSGQVIKGLEQGVSGMCVGEKRRLKVPPALAYGSKGIEMVPGGATVVFEVELIAIKDEVDVIDQFNRLDINKDGALDLNEINEVIQGEHFQKMMPMKLDENMRSMMVQTLFTMADKNRDGHLDPSEFTQLSKMGSKAMKKKKTSEEL</sequence>
<dbReference type="Gene3D" id="3.10.50.40">
    <property type="match status" value="1"/>
</dbReference>
<dbReference type="EC" id="5.2.1.8" evidence="2 10"/>
<dbReference type="GO" id="GO:0005509">
    <property type="term" value="F:calcium ion binding"/>
    <property type="evidence" value="ECO:0007669"/>
    <property type="project" value="InterPro"/>
</dbReference>
<dbReference type="PANTHER" id="PTHR46222">
    <property type="entry name" value="PEPTIDYL-PROLYL CIS-TRANS ISOMERASE FKBP7/14"/>
    <property type="match status" value="1"/>
</dbReference>
<dbReference type="OrthoDB" id="77911at2759"/>
<dbReference type="PROSITE" id="PS00018">
    <property type="entry name" value="EF_HAND_1"/>
    <property type="match status" value="2"/>
</dbReference>
<dbReference type="GO" id="GO:0003755">
    <property type="term" value="F:peptidyl-prolyl cis-trans isomerase activity"/>
    <property type="evidence" value="ECO:0007669"/>
    <property type="project" value="UniProtKB-KW"/>
</dbReference>
<feature type="domain" description="PPIase FKBP-type" evidence="13">
    <location>
        <begin position="51"/>
        <end position="137"/>
    </location>
</feature>
<proteinExistence type="predicted"/>
<keyword evidence="8" id="KW-0325">Glycoprotein</keyword>
<evidence type="ECO:0000259" key="13">
    <source>
        <dbReference type="PROSITE" id="PS50059"/>
    </source>
</evidence>
<keyword evidence="4" id="KW-0677">Repeat</keyword>
<keyword evidence="9 10" id="KW-0413">Isomerase</keyword>
<evidence type="ECO:0000313" key="16">
    <source>
        <dbReference type="RefSeq" id="XP_022328328.1"/>
    </source>
</evidence>
<dbReference type="PROSITE" id="PS50059">
    <property type="entry name" value="FKBP_PPIASE"/>
    <property type="match status" value="1"/>
</dbReference>
<keyword evidence="15" id="KW-1185">Reference proteome</keyword>
<dbReference type="Gene3D" id="1.10.238.10">
    <property type="entry name" value="EF-hand"/>
    <property type="match status" value="1"/>
</dbReference>
<evidence type="ECO:0000256" key="2">
    <source>
        <dbReference type="ARBA" id="ARBA00013194"/>
    </source>
</evidence>
<gene>
    <name evidence="16" type="primary">LOC111127442</name>
</gene>
<dbReference type="SUPFAM" id="SSF54534">
    <property type="entry name" value="FKBP-like"/>
    <property type="match status" value="1"/>
</dbReference>
<comment type="catalytic activity">
    <reaction evidence="1 10">
        <text>[protein]-peptidylproline (omega=180) = [protein]-peptidylproline (omega=0)</text>
        <dbReference type="Rhea" id="RHEA:16237"/>
        <dbReference type="Rhea" id="RHEA-COMP:10747"/>
        <dbReference type="Rhea" id="RHEA-COMP:10748"/>
        <dbReference type="ChEBI" id="CHEBI:83833"/>
        <dbReference type="ChEBI" id="CHEBI:83834"/>
        <dbReference type="EC" id="5.2.1.8"/>
    </reaction>
</comment>
<dbReference type="InterPro" id="IPR052273">
    <property type="entry name" value="PPIase_FKBP"/>
</dbReference>
<dbReference type="FunFam" id="3.10.50.40:FF:000006">
    <property type="entry name" value="Peptidyl-prolyl cis-trans isomerase"/>
    <property type="match status" value="1"/>
</dbReference>
<feature type="domain" description="EF-hand" evidence="14">
    <location>
        <begin position="137"/>
        <end position="172"/>
    </location>
</feature>
<accession>A0A8B8DKL4</accession>
<dbReference type="KEGG" id="cvn:111127442"/>
<evidence type="ECO:0000256" key="6">
    <source>
        <dbReference type="ARBA" id="ARBA00022837"/>
    </source>
</evidence>
<evidence type="ECO:0000256" key="1">
    <source>
        <dbReference type="ARBA" id="ARBA00000971"/>
    </source>
</evidence>
<organism evidence="15 16">
    <name type="scientific">Crassostrea virginica</name>
    <name type="common">Eastern oyster</name>
    <dbReference type="NCBI Taxonomy" id="6565"/>
    <lineage>
        <taxon>Eukaryota</taxon>
        <taxon>Metazoa</taxon>
        <taxon>Spiralia</taxon>
        <taxon>Lophotrochozoa</taxon>
        <taxon>Mollusca</taxon>
        <taxon>Bivalvia</taxon>
        <taxon>Autobranchia</taxon>
        <taxon>Pteriomorphia</taxon>
        <taxon>Ostreida</taxon>
        <taxon>Ostreoidea</taxon>
        <taxon>Ostreidae</taxon>
        <taxon>Crassostrea</taxon>
    </lineage>
</organism>
<evidence type="ECO:0000256" key="9">
    <source>
        <dbReference type="ARBA" id="ARBA00023235"/>
    </source>
</evidence>
<dbReference type="RefSeq" id="XP_022328328.1">
    <property type="nucleotide sequence ID" value="XM_022472620.1"/>
</dbReference>
<keyword evidence="5" id="KW-0256">Endoplasmic reticulum</keyword>
<dbReference type="AlphaFoldDB" id="A0A8B8DKL4"/>
<dbReference type="PROSITE" id="PS50222">
    <property type="entry name" value="EF_HAND_2"/>
    <property type="match status" value="2"/>
</dbReference>
<feature type="compositionally biased region" description="Basic residues" evidence="11">
    <location>
        <begin position="218"/>
        <end position="228"/>
    </location>
</feature>
<evidence type="ECO:0000313" key="15">
    <source>
        <dbReference type="Proteomes" id="UP000694844"/>
    </source>
</evidence>
<evidence type="ECO:0000259" key="14">
    <source>
        <dbReference type="PROSITE" id="PS50222"/>
    </source>
</evidence>
<dbReference type="InterPro" id="IPR001179">
    <property type="entry name" value="PPIase_FKBP_dom"/>
</dbReference>
<evidence type="ECO:0000256" key="10">
    <source>
        <dbReference type="PROSITE-ProRule" id="PRU00277"/>
    </source>
</evidence>
<feature type="chain" id="PRO_5034236238" description="peptidylprolyl isomerase" evidence="12">
    <location>
        <begin position="23"/>
        <end position="228"/>
    </location>
</feature>
<feature type="region of interest" description="Disordered" evidence="11">
    <location>
        <begin position="198"/>
        <end position="228"/>
    </location>
</feature>
<name>A0A8B8DKL4_CRAVI</name>
<dbReference type="GO" id="GO:0005783">
    <property type="term" value="C:endoplasmic reticulum"/>
    <property type="evidence" value="ECO:0007669"/>
    <property type="project" value="UniProtKB-ARBA"/>
</dbReference>
<protein>
    <recommendedName>
        <fullName evidence="2 10">peptidylprolyl isomerase</fullName>
        <ecNumber evidence="2 10">5.2.1.8</ecNumber>
    </recommendedName>
</protein>
<dbReference type="InterPro" id="IPR002048">
    <property type="entry name" value="EF_hand_dom"/>
</dbReference>
<keyword evidence="3 12" id="KW-0732">Signal</keyword>
<reference evidence="16" key="1">
    <citation type="submission" date="2025-08" db="UniProtKB">
        <authorList>
            <consortium name="RefSeq"/>
        </authorList>
    </citation>
    <scope>IDENTIFICATION</scope>
    <source>
        <tissue evidence="16">Whole sample</tissue>
    </source>
</reference>
<evidence type="ECO:0000256" key="4">
    <source>
        <dbReference type="ARBA" id="ARBA00022737"/>
    </source>
</evidence>
<dbReference type="SUPFAM" id="SSF47473">
    <property type="entry name" value="EF-hand"/>
    <property type="match status" value="1"/>
</dbReference>
<dbReference type="Proteomes" id="UP000694844">
    <property type="component" value="Chromosome 3"/>
</dbReference>
<evidence type="ECO:0000256" key="3">
    <source>
        <dbReference type="ARBA" id="ARBA00022729"/>
    </source>
</evidence>
<dbReference type="InterPro" id="IPR011992">
    <property type="entry name" value="EF-hand-dom_pair"/>
</dbReference>
<evidence type="ECO:0000256" key="8">
    <source>
        <dbReference type="ARBA" id="ARBA00023180"/>
    </source>
</evidence>
<dbReference type="InterPro" id="IPR018247">
    <property type="entry name" value="EF_Hand_1_Ca_BS"/>
</dbReference>
<keyword evidence="6" id="KW-0106">Calcium</keyword>
<evidence type="ECO:0000256" key="7">
    <source>
        <dbReference type="ARBA" id="ARBA00023110"/>
    </source>
</evidence>
<evidence type="ECO:0000256" key="12">
    <source>
        <dbReference type="SAM" id="SignalP"/>
    </source>
</evidence>
<dbReference type="Pfam" id="PF00254">
    <property type="entry name" value="FKBP_C"/>
    <property type="match status" value="1"/>
</dbReference>
<feature type="domain" description="EF-hand" evidence="14">
    <location>
        <begin position="183"/>
        <end position="218"/>
    </location>
</feature>
<evidence type="ECO:0000256" key="5">
    <source>
        <dbReference type="ARBA" id="ARBA00022824"/>
    </source>
</evidence>
<dbReference type="SMART" id="SM00054">
    <property type="entry name" value="EFh"/>
    <property type="match status" value="2"/>
</dbReference>
<dbReference type="Pfam" id="PF23564">
    <property type="entry name" value="EF-hand_FSTL1"/>
    <property type="match status" value="1"/>
</dbReference>
<evidence type="ECO:0000256" key="11">
    <source>
        <dbReference type="SAM" id="MobiDB-lite"/>
    </source>
</evidence>
<dbReference type="InterPro" id="IPR046357">
    <property type="entry name" value="PPIase_dom_sf"/>
</dbReference>
<dbReference type="GeneID" id="111127442"/>